<evidence type="ECO:0000313" key="2">
    <source>
        <dbReference type="Proteomes" id="UP000199031"/>
    </source>
</evidence>
<dbReference type="AlphaFoldDB" id="A0A1I5TFY8"/>
<name>A0A1I5TFY8_9BACT</name>
<evidence type="ECO:0000313" key="1">
    <source>
        <dbReference type="EMBL" id="SFP81781.1"/>
    </source>
</evidence>
<organism evidence="1 2">
    <name type="scientific">Parafilimonas terrae</name>
    <dbReference type="NCBI Taxonomy" id="1465490"/>
    <lineage>
        <taxon>Bacteria</taxon>
        <taxon>Pseudomonadati</taxon>
        <taxon>Bacteroidota</taxon>
        <taxon>Chitinophagia</taxon>
        <taxon>Chitinophagales</taxon>
        <taxon>Chitinophagaceae</taxon>
        <taxon>Parafilimonas</taxon>
    </lineage>
</organism>
<dbReference type="Proteomes" id="UP000199031">
    <property type="component" value="Unassembled WGS sequence"/>
</dbReference>
<dbReference type="EMBL" id="FOXQ01000002">
    <property type="protein sequence ID" value="SFP81781.1"/>
    <property type="molecule type" value="Genomic_DNA"/>
</dbReference>
<accession>A0A1I5TFY8</accession>
<proteinExistence type="predicted"/>
<sequence>MYSRFLHKKLFPLFVLALFVCKKSETQTISENIKWIRPVNEKSPAVWGIRNGIVFGLWPYDIENPVKEKEGGPRGLIRVGYEFKGHIDMINFIAVEPVVNGEMEFSEISPSRVDGKWGKLMWASDSSNSGRYYPAAISRGVITHPDARHPDVEQLSLYVFMEQFLNGAHPYLKISIRSDNPEELCFEILNEENSAPMQRCALTATMGNYSRLRLLYLKNKVIKAGELYNGFDGIDFIEKKIYPLNELLRDKNDDYIVLAETNESFASLSSWPQQEVYYARWSWRYRPFFKLTQYWKKEKLQADTSLSVRVNGRAKYWSGGSANKNVYIDIPGGVAFENFEMREKYYSGQKFYFGLTRKTPADIVPQVAGMNKP</sequence>
<gene>
    <name evidence="1" type="ORF">SAMN05444277_102104</name>
</gene>
<dbReference type="STRING" id="1465490.SAMN05444277_102104"/>
<keyword evidence="2" id="KW-1185">Reference proteome</keyword>
<protein>
    <submittedName>
        <fullName evidence="1">Uncharacterized protein</fullName>
    </submittedName>
</protein>
<reference evidence="1 2" key="1">
    <citation type="submission" date="2016-10" db="EMBL/GenBank/DDBJ databases">
        <authorList>
            <person name="de Groot N.N."/>
        </authorList>
    </citation>
    <scope>NUCLEOTIDE SEQUENCE [LARGE SCALE GENOMIC DNA]</scope>
    <source>
        <strain evidence="1 2">DSM 28286</strain>
    </source>
</reference>